<dbReference type="Proteomes" id="UP000244898">
    <property type="component" value="Unassembled WGS sequence"/>
</dbReference>
<accession>A0A2R8C9Q4</accession>
<dbReference type="RefSeq" id="WP_108788198.1">
    <property type="nucleotide sequence ID" value="NZ_ONZG01000006.1"/>
</dbReference>
<gene>
    <name evidence="1" type="ORF">TRM7615_02630</name>
</gene>
<evidence type="ECO:0000313" key="2">
    <source>
        <dbReference type="Proteomes" id="UP000244898"/>
    </source>
</evidence>
<organism evidence="1 2">
    <name type="scientific">Falsiruegeria mediterranea M17</name>
    <dbReference type="NCBI Taxonomy" id="1200281"/>
    <lineage>
        <taxon>Bacteria</taxon>
        <taxon>Pseudomonadati</taxon>
        <taxon>Pseudomonadota</taxon>
        <taxon>Alphaproteobacteria</taxon>
        <taxon>Rhodobacterales</taxon>
        <taxon>Roseobacteraceae</taxon>
        <taxon>Falsiruegeria</taxon>
    </lineage>
</organism>
<evidence type="ECO:0000313" key="1">
    <source>
        <dbReference type="EMBL" id="SPJ29118.1"/>
    </source>
</evidence>
<dbReference type="AlphaFoldDB" id="A0A2R8C9Q4"/>
<sequence length="97" mass="10364">MTARPLHDDIDRAHFGSSVPYLRAYSCTKLNPAANSGLTSIKAPFIQSGKADDVAAAHVANDQMNAAQIRGFGFRRTIRYGALEATNLSGAIPRSTT</sequence>
<dbReference type="EMBL" id="ONZG01000006">
    <property type="protein sequence ID" value="SPJ29118.1"/>
    <property type="molecule type" value="Genomic_DNA"/>
</dbReference>
<reference evidence="2" key="1">
    <citation type="submission" date="2018-03" db="EMBL/GenBank/DDBJ databases">
        <authorList>
            <person name="Rodrigo-Torres L."/>
            <person name="Arahal R. D."/>
            <person name="Lucena T."/>
        </authorList>
    </citation>
    <scope>NUCLEOTIDE SEQUENCE [LARGE SCALE GENOMIC DNA]</scope>
    <source>
        <strain evidence="2">CECT 7615</strain>
    </source>
</reference>
<name>A0A2R8C9Q4_9RHOB</name>
<dbReference type="OrthoDB" id="9961998at2"/>
<proteinExistence type="predicted"/>
<protein>
    <submittedName>
        <fullName evidence="1">Uncharacterized protein</fullName>
    </submittedName>
</protein>
<keyword evidence="2" id="KW-1185">Reference proteome</keyword>